<reference evidence="2" key="1">
    <citation type="journal article" date="2018" name="DNA Res.">
        <title>Multiple hybrid de novo genome assembly of finger millet, an orphan allotetraploid crop.</title>
        <authorList>
            <person name="Hatakeyama M."/>
            <person name="Aluri S."/>
            <person name="Balachadran M.T."/>
            <person name="Sivarajan S.R."/>
            <person name="Patrignani A."/>
            <person name="Gruter S."/>
            <person name="Poveda L."/>
            <person name="Shimizu-Inatsugi R."/>
            <person name="Baeten J."/>
            <person name="Francoijs K.J."/>
            <person name="Nataraja K.N."/>
            <person name="Reddy Y.A.N."/>
            <person name="Phadnis S."/>
            <person name="Ravikumar R.L."/>
            <person name="Schlapbach R."/>
            <person name="Sreeman S.M."/>
            <person name="Shimizu K.K."/>
        </authorList>
    </citation>
    <scope>NUCLEOTIDE SEQUENCE</scope>
</reference>
<keyword evidence="3" id="KW-1185">Reference proteome</keyword>
<organism evidence="2 3">
    <name type="scientific">Eleusine coracana subsp. coracana</name>
    <dbReference type="NCBI Taxonomy" id="191504"/>
    <lineage>
        <taxon>Eukaryota</taxon>
        <taxon>Viridiplantae</taxon>
        <taxon>Streptophyta</taxon>
        <taxon>Embryophyta</taxon>
        <taxon>Tracheophyta</taxon>
        <taxon>Spermatophyta</taxon>
        <taxon>Magnoliopsida</taxon>
        <taxon>Liliopsida</taxon>
        <taxon>Poales</taxon>
        <taxon>Poaceae</taxon>
        <taxon>PACMAD clade</taxon>
        <taxon>Chloridoideae</taxon>
        <taxon>Cynodonteae</taxon>
        <taxon>Eleusininae</taxon>
        <taxon>Eleusine</taxon>
    </lineage>
</organism>
<proteinExistence type="predicted"/>
<feature type="domain" description="DUF7771" evidence="1">
    <location>
        <begin position="119"/>
        <end position="214"/>
    </location>
</feature>
<gene>
    <name evidence="2" type="primary">ga20687</name>
    <name evidence="2" type="ORF">PR202_ga20687</name>
</gene>
<dbReference type="InterPro" id="IPR056673">
    <property type="entry name" value="DUF7771"/>
</dbReference>
<reference evidence="2" key="2">
    <citation type="submission" date="2021-12" db="EMBL/GenBank/DDBJ databases">
        <title>Resequencing data analysis of finger millet.</title>
        <authorList>
            <person name="Hatakeyama M."/>
            <person name="Aluri S."/>
            <person name="Balachadran M.T."/>
            <person name="Sivarajan S.R."/>
            <person name="Poveda L."/>
            <person name="Shimizu-Inatsugi R."/>
            <person name="Schlapbach R."/>
            <person name="Sreeman S.M."/>
            <person name="Shimizu K.K."/>
        </authorList>
    </citation>
    <scope>NUCLEOTIDE SEQUENCE</scope>
</reference>
<dbReference type="PANTHER" id="PTHR36487:SF2">
    <property type="entry name" value="B1159F04.1 PROTEIN"/>
    <property type="match status" value="1"/>
</dbReference>
<dbReference type="Pfam" id="PF24974">
    <property type="entry name" value="DUF7771"/>
    <property type="match status" value="1"/>
</dbReference>
<accession>A0AAV5CZE2</accession>
<name>A0AAV5CZE2_ELECO</name>
<sequence length="215" mass="24181">MDNTSQAAGLNRWLRVAAITIAFAAIRGPFPAHAAFRRAPPAPLEPRSNSKELNNTAKDCFITDPNGRKWPCSHINNPKYFDVGSGQIDKKYPLYTSVFDPAPRGITWDWDGERMIPNVTCQWQCAGNTMDGVVVWDERWPEAWSCRKDVGDRHCKLMSESNREVVLVTRAGRRVLGDLAIKDCSKNLWGLGGWLPFGLGCTYPKHDHKYYGTIA</sequence>
<evidence type="ECO:0000313" key="3">
    <source>
        <dbReference type="Proteomes" id="UP001054889"/>
    </source>
</evidence>
<comment type="caution">
    <text evidence="2">The sequence shown here is derived from an EMBL/GenBank/DDBJ whole genome shotgun (WGS) entry which is preliminary data.</text>
</comment>
<dbReference type="PANTHER" id="PTHR36487">
    <property type="entry name" value="OS09G0296500 PROTEIN-RELATED"/>
    <property type="match status" value="1"/>
</dbReference>
<evidence type="ECO:0000259" key="1">
    <source>
        <dbReference type="Pfam" id="PF24974"/>
    </source>
</evidence>
<dbReference type="EMBL" id="BQKI01000010">
    <property type="protein sequence ID" value="GJN03262.1"/>
    <property type="molecule type" value="Genomic_DNA"/>
</dbReference>
<dbReference type="AlphaFoldDB" id="A0AAV5CZE2"/>
<dbReference type="Proteomes" id="UP001054889">
    <property type="component" value="Unassembled WGS sequence"/>
</dbReference>
<protein>
    <recommendedName>
        <fullName evidence="1">DUF7771 domain-containing protein</fullName>
    </recommendedName>
</protein>
<evidence type="ECO:0000313" key="2">
    <source>
        <dbReference type="EMBL" id="GJN03262.1"/>
    </source>
</evidence>